<reference evidence="1" key="1">
    <citation type="submission" date="2020-05" db="EMBL/GenBank/DDBJ databases">
        <authorList>
            <person name="Chiriac C."/>
            <person name="Salcher M."/>
            <person name="Ghai R."/>
            <person name="Kavagutti S V."/>
        </authorList>
    </citation>
    <scope>NUCLEOTIDE SEQUENCE</scope>
</reference>
<dbReference type="EMBL" id="CAFBQV010000170">
    <property type="protein sequence ID" value="CAB5066562.1"/>
    <property type="molecule type" value="Genomic_DNA"/>
</dbReference>
<name>A0A6J7UMW6_9ZZZZ</name>
<proteinExistence type="predicted"/>
<sequence length="48" mass="5003">MGDSGLYVTLTAAVAFREFILESATTIAKTSPAYEVLPPTGIITGQSL</sequence>
<organism evidence="1">
    <name type="scientific">freshwater metagenome</name>
    <dbReference type="NCBI Taxonomy" id="449393"/>
    <lineage>
        <taxon>unclassified sequences</taxon>
        <taxon>metagenomes</taxon>
        <taxon>ecological metagenomes</taxon>
    </lineage>
</organism>
<protein>
    <submittedName>
        <fullName evidence="1">Unannotated protein</fullName>
    </submittedName>
</protein>
<accession>A0A6J7UMW6</accession>
<dbReference type="AlphaFoldDB" id="A0A6J7UMW6"/>
<gene>
    <name evidence="1" type="ORF">UFOPK4345_01026</name>
</gene>
<evidence type="ECO:0000313" key="1">
    <source>
        <dbReference type="EMBL" id="CAB5066562.1"/>
    </source>
</evidence>